<gene>
    <name evidence="1" type="ORF">B0I21_101179</name>
</gene>
<dbReference type="AlphaFoldDB" id="A0A4R7DB16"/>
<organism evidence="1 2">
    <name type="scientific">Sphingobacterium paludis</name>
    <dbReference type="NCBI Taxonomy" id="1476465"/>
    <lineage>
        <taxon>Bacteria</taxon>
        <taxon>Pseudomonadati</taxon>
        <taxon>Bacteroidota</taxon>
        <taxon>Sphingobacteriia</taxon>
        <taxon>Sphingobacteriales</taxon>
        <taxon>Sphingobacteriaceae</taxon>
        <taxon>Sphingobacterium</taxon>
    </lineage>
</organism>
<accession>A0A4R7DB16</accession>
<evidence type="ECO:0000313" key="1">
    <source>
        <dbReference type="EMBL" id="TDS17315.1"/>
    </source>
</evidence>
<reference evidence="1 2" key="1">
    <citation type="submission" date="2019-03" db="EMBL/GenBank/DDBJ databases">
        <title>Genomic Encyclopedia of Type Strains, Phase III (KMG-III): the genomes of soil and plant-associated and newly described type strains.</title>
        <authorList>
            <person name="Whitman W."/>
        </authorList>
    </citation>
    <scope>NUCLEOTIDE SEQUENCE [LARGE SCALE GENOMIC DNA]</scope>
    <source>
        <strain evidence="1 2">CGMCC 1.12801</strain>
    </source>
</reference>
<dbReference type="RefSeq" id="WP_133638456.1">
    <property type="nucleotide sequence ID" value="NZ_SNZV01000001.1"/>
</dbReference>
<dbReference type="EMBL" id="SNZV01000001">
    <property type="protein sequence ID" value="TDS17315.1"/>
    <property type="molecule type" value="Genomic_DNA"/>
</dbReference>
<name>A0A4R7DB16_9SPHI</name>
<comment type="caution">
    <text evidence="1">The sequence shown here is derived from an EMBL/GenBank/DDBJ whole genome shotgun (WGS) entry which is preliminary data.</text>
</comment>
<evidence type="ECO:0000313" key="2">
    <source>
        <dbReference type="Proteomes" id="UP000294752"/>
    </source>
</evidence>
<proteinExistence type="predicted"/>
<dbReference type="Proteomes" id="UP000294752">
    <property type="component" value="Unassembled WGS sequence"/>
</dbReference>
<protein>
    <submittedName>
        <fullName evidence="1">Uncharacterized protein</fullName>
    </submittedName>
</protein>
<sequence length="82" mass="9465">MRPPVILTTAYENYALEAFQHQGCAYLLKSRNIDDRDIANRGRAPYCITAISAQLAPTLLYYHQPQVRKESIKRDVPTFSFF</sequence>
<keyword evidence="2" id="KW-1185">Reference proteome</keyword>